<name>A0A1R0GKX1_9FUNG</name>
<dbReference type="Proteomes" id="UP000187455">
    <property type="component" value="Unassembled WGS sequence"/>
</dbReference>
<dbReference type="AlphaFoldDB" id="A0A1R0GKX1"/>
<reference evidence="1 2" key="1">
    <citation type="journal article" date="2016" name="Mol. Biol. Evol.">
        <title>Genome-Wide Survey of Gut Fungi (Harpellales) Reveals the First Horizontally Transferred Ubiquitin Gene from a Mosquito Host.</title>
        <authorList>
            <person name="Wang Y."/>
            <person name="White M.M."/>
            <person name="Kvist S."/>
            <person name="Moncalvo J.M."/>
        </authorList>
    </citation>
    <scope>NUCLEOTIDE SEQUENCE [LARGE SCALE GENOMIC DNA]</scope>
    <source>
        <strain evidence="1 2">ALG-7-W6</strain>
    </source>
</reference>
<gene>
    <name evidence="1" type="ORF">AYI68_g8403</name>
</gene>
<dbReference type="EMBL" id="LSSL01007797">
    <property type="protein sequence ID" value="OLY77559.1"/>
    <property type="molecule type" value="Genomic_DNA"/>
</dbReference>
<proteinExistence type="predicted"/>
<accession>A0A1R0GKX1</accession>
<sequence length="125" mass="14939">MFTRLSNIFPNLLSITINCNNLHTTTLFNKEKNGFNEFPPEIQEHFNKLDRTLDILYGTGSYDWEDDELDNSIKTRYSGEELEEMGFSEYIVHDAYLQDYYDGKYDDYLYKSKKGQSIKYKKKKR</sequence>
<evidence type="ECO:0000313" key="1">
    <source>
        <dbReference type="EMBL" id="OLY77559.1"/>
    </source>
</evidence>
<evidence type="ECO:0000313" key="2">
    <source>
        <dbReference type="Proteomes" id="UP000187455"/>
    </source>
</evidence>
<protein>
    <submittedName>
        <fullName evidence="1">Uncharacterized protein</fullName>
    </submittedName>
</protein>
<comment type="caution">
    <text evidence="1">The sequence shown here is derived from an EMBL/GenBank/DDBJ whole genome shotgun (WGS) entry which is preliminary data.</text>
</comment>
<keyword evidence="2" id="KW-1185">Reference proteome</keyword>
<organism evidence="1 2">
    <name type="scientific">Smittium mucronatum</name>
    <dbReference type="NCBI Taxonomy" id="133383"/>
    <lineage>
        <taxon>Eukaryota</taxon>
        <taxon>Fungi</taxon>
        <taxon>Fungi incertae sedis</taxon>
        <taxon>Zoopagomycota</taxon>
        <taxon>Kickxellomycotina</taxon>
        <taxon>Harpellomycetes</taxon>
        <taxon>Harpellales</taxon>
        <taxon>Legeriomycetaceae</taxon>
        <taxon>Smittium</taxon>
    </lineage>
</organism>